<evidence type="ECO:0000313" key="2">
    <source>
        <dbReference type="Proteomes" id="UP001431209"/>
    </source>
</evidence>
<keyword evidence="2" id="KW-1185">Reference proteome</keyword>
<gene>
    <name evidence="1" type="ORF">AKO1_006265</name>
</gene>
<dbReference type="EMBL" id="JAOPGA020000019">
    <property type="protein sequence ID" value="KAL0476358.1"/>
    <property type="molecule type" value="Genomic_DNA"/>
</dbReference>
<protein>
    <submittedName>
        <fullName evidence="1">Uncharacterized protein</fullName>
    </submittedName>
</protein>
<dbReference type="Proteomes" id="UP001431209">
    <property type="component" value="Unassembled WGS sequence"/>
</dbReference>
<organism evidence="1 2">
    <name type="scientific">Acrasis kona</name>
    <dbReference type="NCBI Taxonomy" id="1008807"/>
    <lineage>
        <taxon>Eukaryota</taxon>
        <taxon>Discoba</taxon>
        <taxon>Heterolobosea</taxon>
        <taxon>Tetramitia</taxon>
        <taxon>Eutetramitia</taxon>
        <taxon>Acrasidae</taxon>
        <taxon>Acrasis</taxon>
    </lineage>
</organism>
<sequence length="113" mass="13231">MVDCCRKPFSLKFNHFRFILKKLLSKRMNLLFLISVIIGCFCVLNALGATLAERTSNLKRSNCFGHSSDEFLSDCRDDYEEENYKFGSYKDIDTPLEFDQYLGRDLQHDKQTI</sequence>
<accession>A0AAW2YGQ9</accession>
<reference evidence="1 2" key="1">
    <citation type="submission" date="2024-03" db="EMBL/GenBank/DDBJ databases">
        <title>The Acrasis kona genome and developmental transcriptomes reveal deep origins of eukaryotic multicellular pathways.</title>
        <authorList>
            <person name="Sheikh S."/>
            <person name="Fu C.-J."/>
            <person name="Brown M.W."/>
            <person name="Baldauf S.L."/>
        </authorList>
    </citation>
    <scope>NUCLEOTIDE SEQUENCE [LARGE SCALE GENOMIC DNA]</scope>
    <source>
        <strain evidence="1 2">ATCC MYA-3509</strain>
    </source>
</reference>
<name>A0AAW2YGQ9_9EUKA</name>
<evidence type="ECO:0000313" key="1">
    <source>
        <dbReference type="EMBL" id="KAL0476358.1"/>
    </source>
</evidence>
<dbReference type="AlphaFoldDB" id="A0AAW2YGQ9"/>
<comment type="caution">
    <text evidence="1">The sequence shown here is derived from an EMBL/GenBank/DDBJ whole genome shotgun (WGS) entry which is preliminary data.</text>
</comment>
<proteinExistence type="predicted"/>